<reference evidence="1 2" key="1">
    <citation type="submission" date="2016-01" db="EMBL/GenBank/DDBJ databases">
        <title>Draft Genome Sequences of Seven Thermophilic Sporeformers Isolated from Foods.</title>
        <authorList>
            <person name="Berendsen E.M."/>
            <person name="Wells-Bennik M.H."/>
            <person name="Krawcyk A.O."/>
            <person name="De Jong A."/>
            <person name="Holsappel S."/>
            <person name="Eijlander R.T."/>
            <person name="Kuipers O.P."/>
        </authorList>
    </citation>
    <scope>NUCLEOTIDE SEQUENCE [LARGE SCALE GENOMIC DNA]</scope>
    <source>
        <strain evidence="1 2">B4135</strain>
    </source>
</reference>
<comment type="caution">
    <text evidence="1">The sequence shown here is derived from an EMBL/GenBank/DDBJ whole genome shotgun (WGS) entry which is preliminary data.</text>
</comment>
<gene>
    <name evidence="1" type="ORF">B4135_1258</name>
</gene>
<dbReference type="EMBL" id="LQYT01000010">
    <property type="protein sequence ID" value="KYD22468.1"/>
    <property type="molecule type" value="Genomic_DNA"/>
</dbReference>
<name>A0A150MDI9_9BACI</name>
<accession>A0A150MDI9</accession>
<dbReference type="Proteomes" id="UP000075683">
    <property type="component" value="Unassembled WGS sequence"/>
</dbReference>
<proteinExistence type="predicted"/>
<dbReference type="AlphaFoldDB" id="A0A150MDI9"/>
<sequence length="52" mass="5886">MGTPAFRRDRKVAEKIFSACAGLRKVYKNSGVLSRDVPGFGRLSCWRRIWAA</sequence>
<organism evidence="1 2">
    <name type="scientific">Caldibacillus debilis</name>
    <dbReference type="NCBI Taxonomy" id="301148"/>
    <lineage>
        <taxon>Bacteria</taxon>
        <taxon>Bacillati</taxon>
        <taxon>Bacillota</taxon>
        <taxon>Bacilli</taxon>
        <taxon>Bacillales</taxon>
        <taxon>Bacillaceae</taxon>
        <taxon>Caldibacillus</taxon>
    </lineage>
</organism>
<evidence type="ECO:0000313" key="2">
    <source>
        <dbReference type="Proteomes" id="UP000075683"/>
    </source>
</evidence>
<protein>
    <submittedName>
        <fullName evidence="1">Uncharacterized protein</fullName>
    </submittedName>
</protein>
<evidence type="ECO:0000313" key="1">
    <source>
        <dbReference type="EMBL" id="KYD22468.1"/>
    </source>
</evidence>